<sequence length="156" mass="16263">MDDQAGVDQTADRELGPIDYIVVEWTGKQPTGEALPHLIDLIDRGIVRLIDIVFITKDADGTVARLEINSLGAEFAIFDGAATSLLDDSDLAEAATVIDPGSSAAVLVWENAWAAPFATAVRNGGGRLVASGRIPVDALLAQLDLVDEATPAAPTA</sequence>
<dbReference type="PATRIC" id="fig|1316928.3.peg.1922"/>
<reference evidence="1 2" key="1">
    <citation type="journal article" date="2013" name="Genome Announc.">
        <title>Draft Genome Sequence of a Benzothiophene-Desulfurizing Bacterium, Gordona terrae Strain C-6.</title>
        <authorList>
            <person name="Wang W."/>
            <person name="Ma T."/>
            <person name="Ren Y."/>
            <person name="Li G."/>
        </authorList>
    </citation>
    <scope>NUCLEOTIDE SEQUENCE [LARGE SCALE GENOMIC DNA]</scope>
    <source>
        <strain evidence="1 2">C-6</strain>
    </source>
</reference>
<dbReference type="OrthoDB" id="1779644at2"/>
<dbReference type="Proteomes" id="UP000013569">
    <property type="component" value="Unassembled WGS sequence"/>
</dbReference>
<name>R7YA83_9ACTN</name>
<dbReference type="InterPro" id="IPR046288">
    <property type="entry name" value="DUF6325"/>
</dbReference>
<evidence type="ECO:0000313" key="1">
    <source>
        <dbReference type="EMBL" id="EON32910.1"/>
    </source>
</evidence>
<dbReference type="RefSeq" id="WP_010842345.1">
    <property type="nucleotide sequence ID" value="NZ_AQPW01000009.1"/>
</dbReference>
<dbReference type="AlphaFoldDB" id="R7YA83"/>
<gene>
    <name evidence="1" type="ORF">GTC6_09609</name>
</gene>
<evidence type="ECO:0008006" key="3">
    <source>
        <dbReference type="Google" id="ProtNLM"/>
    </source>
</evidence>
<comment type="caution">
    <text evidence="1">The sequence shown here is derived from an EMBL/GenBank/DDBJ whole genome shotgun (WGS) entry which is preliminary data.</text>
</comment>
<organism evidence="1 2">
    <name type="scientific">Gordonia terrae C-6</name>
    <dbReference type="NCBI Taxonomy" id="1316928"/>
    <lineage>
        <taxon>Bacteria</taxon>
        <taxon>Bacillati</taxon>
        <taxon>Actinomycetota</taxon>
        <taxon>Actinomycetes</taxon>
        <taxon>Mycobacteriales</taxon>
        <taxon>Gordoniaceae</taxon>
        <taxon>Gordonia</taxon>
    </lineage>
</organism>
<dbReference type="Pfam" id="PF19850">
    <property type="entry name" value="DUF6325"/>
    <property type="match status" value="1"/>
</dbReference>
<evidence type="ECO:0000313" key="2">
    <source>
        <dbReference type="Proteomes" id="UP000013569"/>
    </source>
</evidence>
<proteinExistence type="predicted"/>
<accession>R7YA83</accession>
<protein>
    <recommendedName>
        <fullName evidence="3">DUF1269 domain-containing family protein</fullName>
    </recommendedName>
</protein>
<dbReference type="EMBL" id="AQPW01000009">
    <property type="protein sequence ID" value="EON32910.1"/>
    <property type="molecule type" value="Genomic_DNA"/>
</dbReference>